<proteinExistence type="predicted"/>
<evidence type="ECO:0000256" key="2">
    <source>
        <dbReference type="SAM" id="Phobius"/>
    </source>
</evidence>
<dbReference type="Pfam" id="PF07332">
    <property type="entry name" value="Phage_holin_3_6"/>
    <property type="match status" value="1"/>
</dbReference>
<dbReference type="eggNOG" id="ENOG50342GE">
    <property type="taxonomic scope" value="Bacteria"/>
</dbReference>
<organism evidence="3 4">
    <name type="scientific">Roseovarius nubinhibens (strain ATCC BAA-591 / DSM 15170 / ISM)</name>
    <dbReference type="NCBI Taxonomy" id="89187"/>
    <lineage>
        <taxon>Bacteria</taxon>
        <taxon>Pseudomonadati</taxon>
        <taxon>Pseudomonadota</taxon>
        <taxon>Alphaproteobacteria</taxon>
        <taxon>Rhodobacterales</taxon>
        <taxon>Roseobacteraceae</taxon>
        <taxon>Roseovarius</taxon>
    </lineage>
</organism>
<evidence type="ECO:0000256" key="1">
    <source>
        <dbReference type="SAM" id="MobiDB-lite"/>
    </source>
</evidence>
<dbReference type="Proteomes" id="UP000005954">
    <property type="component" value="Unassembled WGS sequence"/>
</dbReference>
<evidence type="ECO:0000313" key="4">
    <source>
        <dbReference type="Proteomes" id="UP000005954"/>
    </source>
</evidence>
<evidence type="ECO:0000313" key="3">
    <source>
        <dbReference type="EMBL" id="EAP76933.1"/>
    </source>
</evidence>
<gene>
    <name evidence="3" type="ORF">ISM_01550</name>
</gene>
<sequence length="126" mass="13404">MMLQAVMSAAKEQARQTARSAALTVAGGVLCLVGLGFLTSALWIVLATEYGALIAALLLGGLYLILGGAVLAFGREPQSRVRPEARPVMPQEPPAAPPRPSDPWLDLAEGFARGLQAGREIRRDRR</sequence>
<dbReference type="EMBL" id="AALY01000001">
    <property type="protein sequence ID" value="EAP76933.1"/>
    <property type="molecule type" value="Genomic_DNA"/>
</dbReference>
<dbReference type="AlphaFoldDB" id="A3SHV2"/>
<comment type="caution">
    <text evidence="3">The sequence shown here is derived from an EMBL/GenBank/DDBJ whole genome shotgun (WGS) entry which is preliminary data.</text>
</comment>
<reference evidence="3 4" key="1">
    <citation type="submission" date="2005-12" db="EMBL/GenBank/DDBJ databases">
        <authorList>
            <person name="Moran M.A."/>
            <person name="Ferriera S."/>
            <person name="Johnson J."/>
            <person name="Kravitz S."/>
            <person name="Halpern A."/>
            <person name="Remington K."/>
            <person name="Beeson K."/>
            <person name="Tran B."/>
            <person name="Rogers Y.-H."/>
            <person name="Friedman R."/>
            <person name="Venter J.C."/>
        </authorList>
    </citation>
    <scope>NUCLEOTIDE SEQUENCE [LARGE SCALE GENOMIC DNA]</scope>
    <source>
        <strain evidence="4">ATCC BAA-591 / DSM 15170 / ISM</strain>
    </source>
</reference>
<accession>A3SHV2</accession>
<keyword evidence="4" id="KW-1185">Reference proteome</keyword>
<name>A3SHV2_ROSNI</name>
<feature type="region of interest" description="Disordered" evidence="1">
    <location>
        <begin position="79"/>
        <end position="106"/>
    </location>
</feature>
<dbReference type="InterPro" id="IPR009937">
    <property type="entry name" value="Phage_holin_3_6"/>
</dbReference>
<feature type="compositionally biased region" description="Pro residues" evidence="1">
    <location>
        <begin position="90"/>
        <end position="101"/>
    </location>
</feature>
<dbReference type="HOGENOM" id="CLU_170993_0_0_5"/>
<protein>
    <submittedName>
        <fullName evidence="3">Two-component response regulator</fullName>
    </submittedName>
</protein>
<keyword evidence="2" id="KW-0812">Transmembrane</keyword>
<keyword evidence="2" id="KW-1133">Transmembrane helix</keyword>
<feature type="transmembrane region" description="Helical" evidence="2">
    <location>
        <begin position="21"/>
        <end position="46"/>
    </location>
</feature>
<keyword evidence="2" id="KW-0472">Membrane</keyword>
<dbReference type="STRING" id="89187.ISM_01550"/>
<feature type="transmembrane region" description="Helical" evidence="2">
    <location>
        <begin position="52"/>
        <end position="73"/>
    </location>
</feature>